<evidence type="ECO:0000313" key="7">
    <source>
        <dbReference type="EMBL" id="MDJ1502198.1"/>
    </source>
</evidence>
<organism evidence="7 8">
    <name type="scientific">Xanthocytophaga agilis</name>
    <dbReference type="NCBI Taxonomy" id="3048010"/>
    <lineage>
        <taxon>Bacteria</taxon>
        <taxon>Pseudomonadati</taxon>
        <taxon>Bacteroidota</taxon>
        <taxon>Cytophagia</taxon>
        <taxon>Cytophagales</taxon>
        <taxon>Rhodocytophagaceae</taxon>
        <taxon>Xanthocytophaga</taxon>
    </lineage>
</organism>
<dbReference type="SUPFAM" id="SSF74653">
    <property type="entry name" value="TolA/TonB C-terminal domain"/>
    <property type="match status" value="1"/>
</dbReference>
<dbReference type="InterPro" id="IPR037682">
    <property type="entry name" value="TonB_C"/>
</dbReference>
<keyword evidence="8" id="KW-1185">Reference proteome</keyword>
<keyword evidence="5" id="KW-0732">Signal</keyword>
<evidence type="ECO:0000256" key="2">
    <source>
        <dbReference type="ARBA" id="ARBA00022692"/>
    </source>
</evidence>
<comment type="subcellular location">
    <subcellularLocation>
        <location evidence="1">Membrane</location>
        <topology evidence="1">Single-pass membrane protein</topology>
    </subcellularLocation>
</comment>
<comment type="caution">
    <text evidence="7">The sequence shown here is derived from an EMBL/GenBank/DDBJ whole genome shotgun (WGS) entry which is preliminary data.</text>
</comment>
<dbReference type="NCBIfam" id="TIGR01352">
    <property type="entry name" value="tonB_Cterm"/>
    <property type="match status" value="1"/>
</dbReference>
<dbReference type="EMBL" id="JASJOU010000005">
    <property type="protein sequence ID" value="MDJ1502198.1"/>
    <property type="molecule type" value="Genomic_DNA"/>
</dbReference>
<keyword evidence="4" id="KW-0472">Membrane</keyword>
<dbReference type="GO" id="GO:0055085">
    <property type="term" value="P:transmembrane transport"/>
    <property type="evidence" value="ECO:0007669"/>
    <property type="project" value="InterPro"/>
</dbReference>
<feature type="chain" id="PRO_5042239735" evidence="5">
    <location>
        <begin position="23"/>
        <end position="124"/>
    </location>
</feature>
<evidence type="ECO:0000256" key="4">
    <source>
        <dbReference type="ARBA" id="ARBA00023136"/>
    </source>
</evidence>
<evidence type="ECO:0000313" key="8">
    <source>
        <dbReference type="Proteomes" id="UP001232063"/>
    </source>
</evidence>
<evidence type="ECO:0000256" key="5">
    <source>
        <dbReference type="SAM" id="SignalP"/>
    </source>
</evidence>
<dbReference type="GO" id="GO:0016020">
    <property type="term" value="C:membrane"/>
    <property type="evidence" value="ECO:0007669"/>
    <property type="project" value="UniProtKB-SubCell"/>
</dbReference>
<keyword evidence="3" id="KW-1133">Transmembrane helix</keyword>
<dbReference type="InterPro" id="IPR006260">
    <property type="entry name" value="TonB/TolA_C"/>
</dbReference>
<dbReference type="PROSITE" id="PS52015">
    <property type="entry name" value="TONB_CTD"/>
    <property type="match status" value="1"/>
</dbReference>
<evidence type="ECO:0000256" key="1">
    <source>
        <dbReference type="ARBA" id="ARBA00004167"/>
    </source>
</evidence>
<gene>
    <name evidence="7" type="ORF">QNI22_16140</name>
</gene>
<name>A0AAE3UDT1_9BACT</name>
<reference evidence="7" key="1">
    <citation type="submission" date="2023-05" db="EMBL/GenBank/DDBJ databases">
        <authorList>
            <person name="Zhang X."/>
        </authorList>
    </citation>
    <scope>NUCLEOTIDE SEQUENCE</scope>
    <source>
        <strain evidence="7">BD1B2-1</strain>
    </source>
</reference>
<evidence type="ECO:0000256" key="3">
    <source>
        <dbReference type="ARBA" id="ARBA00022989"/>
    </source>
</evidence>
<dbReference type="RefSeq" id="WP_314512115.1">
    <property type="nucleotide sequence ID" value="NZ_JASJOU010000005.1"/>
</dbReference>
<feature type="signal peptide" evidence="5">
    <location>
        <begin position="1"/>
        <end position="22"/>
    </location>
</feature>
<protein>
    <submittedName>
        <fullName evidence="7">TonB family protein</fullName>
    </submittedName>
</protein>
<dbReference type="Gene3D" id="3.30.1150.10">
    <property type="match status" value="1"/>
</dbReference>
<dbReference type="AlphaFoldDB" id="A0AAE3UDT1"/>
<accession>A0AAE3UDT1</accession>
<proteinExistence type="predicted"/>
<keyword evidence="2" id="KW-0812">Transmembrane</keyword>
<sequence>MKIKVLALFLIVFGVMSLTVQAQSKRLIPVAEYYEGGQEKLLADIQQMIQYPPTAKRNRIQGECQVNFVLEADGKTSSFKLVKEIGGGCGAEAMRIAGLLKFKAPGYRMDVGVPIKFVLPKPGN</sequence>
<evidence type="ECO:0000259" key="6">
    <source>
        <dbReference type="PROSITE" id="PS52015"/>
    </source>
</evidence>
<dbReference type="Pfam" id="PF03544">
    <property type="entry name" value="TonB_C"/>
    <property type="match status" value="1"/>
</dbReference>
<feature type="domain" description="TonB C-terminal" evidence="6">
    <location>
        <begin position="36"/>
        <end position="124"/>
    </location>
</feature>
<dbReference type="Proteomes" id="UP001232063">
    <property type="component" value="Unassembled WGS sequence"/>
</dbReference>